<reference evidence="4" key="3">
    <citation type="submission" date="2020-10" db="UniProtKB">
        <authorList>
            <consortium name="WormBaseParasite"/>
        </authorList>
    </citation>
    <scope>IDENTIFICATION</scope>
</reference>
<feature type="compositionally biased region" description="Basic and acidic residues" evidence="1">
    <location>
        <begin position="564"/>
        <end position="586"/>
    </location>
</feature>
<feature type="region of interest" description="Disordered" evidence="1">
    <location>
        <begin position="394"/>
        <end position="519"/>
    </location>
</feature>
<dbReference type="Proteomes" id="UP000492820">
    <property type="component" value="Unassembled WGS sequence"/>
</dbReference>
<reference evidence="2 3" key="1">
    <citation type="journal article" date="2013" name="Nature">
        <title>The genomes of four tapeworm species reveal adaptations to parasitism.</title>
        <authorList>
            <person name="Tsai I.J."/>
            <person name="Zarowiecki M."/>
            <person name="Holroyd N."/>
            <person name="Garciarrubio A."/>
            <person name="Sanchez-Flores A."/>
            <person name="Brooks K.L."/>
            <person name="Tracey A."/>
            <person name="Bobes R.J."/>
            <person name="Fragoso G."/>
            <person name="Sciutto E."/>
            <person name="Aslett M."/>
            <person name="Beasley H."/>
            <person name="Bennett H.M."/>
            <person name="Cai J."/>
            <person name="Camicia F."/>
            <person name="Clark R."/>
            <person name="Cucher M."/>
            <person name="De Silva N."/>
            <person name="Day T.A."/>
            <person name="Deplazes P."/>
            <person name="Estrada K."/>
            <person name="Fernandez C."/>
            <person name="Holland P.W."/>
            <person name="Hou J."/>
            <person name="Hu S."/>
            <person name="Huckvale T."/>
            <person name="Hung S.S."/>
            <person name="Kamenetzky L."/>
            <person name="Keane J.A."/>
            <person name="Kiss F."/>
            <person name="Koziol U."/>
            <person name="Lambert O."/>
            <person name="Liu K."/>
            <person name="Luo X."/>
            <person name="Luo Y."/>
            <person name="Macchiaroli N."/>
            <person name="Nichol S."/>
            <person name="Paps J."/>
            <person name="Parkinson J."/>
            <person name="Pouchkina-Stantcheva N."/>
            <person name="Riddiford N."/>
            <person name="Rosenzvit M."/>
            <person name="Salinas G."/>
            <person name="Wasmuth J.D."/>
            <person name="Zamanian M."/>
            <person name="Zheng Y."/>
            <person name="Cai X."/>
            <person name="Soberon X."/>
            <person name="Olson P.D."/>
            <person name="Laclette J.P."/>
            <person name="Brehm K."/>
            <person name="Berriman M."/>
            <person name="Garciarrubio A."/>
            <person name="Bobes R.J."/>
            <person name="Fragoso G."/>
            <person name="Sanchez-Flores A."/>
            <person name="Estrada K."/>
            <person name="Cevallos M.A."/>
            <person name="Morett E."/>
            <person name="Gonzalez V."/>
            <person name="Portillo T."/>
            <person name="Ochoa-Leyva A."/>
            <person name="Jose M.V."/>
            <person name="Sciutto E."/>
            <person name="Landa A."/>
            <person name="Jimenez L."/>
            <person name="Valdes V."/>
            <person name="Carrero J.C."/>
            <person name="Larralde C."/>
            <person name="Morales-Montor J."/>
            <person name="Limon-Lason J."/>
            <person name="Soberon X."/>
            <person name="Laclette J.P."/>
        </authorList>
    </citation>
    <scope>NUCLEOTIDE SEQUENCE [LARGE SCALE GENOMIC DNA]</scope>
</reference>
<feature type="compositionally biased region" description="Basic residues" evidence="1">
    <location>
        <begin position="419"/>
        <end position="429"/>
    </location>
</feature>
<evidence type="ECO:0000313" key="2">
    <source>
        <dbReference type="EMBL" id="CDS18014.1"/>
    </source>
</evidence>
<proteinExistence type="predicted"/>
<name>A0A068WK75_ECHGR</name>
<feature type="compositionally biased region" description="Polar residues" evidence="1">
    <location>
        <begin position="587"/>
        <end position="608"/>
    </location>
</feature>
<feature type="compositionally biased region" description="Basic residues" evidence="1">
    <location>
        <begin position="532"/>
        <end position="544"/>
    </location>
</feature>
<sequence>MPTSNASTAAFSRAVQLRRSFSTKYGGKFAQEVDLGCPTLHESHGIPTKEVQTHSAMAEEAPLTTLKSSPLTPNDTEAIERDYEAPLREYSKFSASVSQLFDSASLNNIVAAVENEPPLSREEHLQQLRIRAGLIHRNEAGLRDYYTQSYQQQQKKAAQDRLSFTGSLPALNTQSVSKPSGVFGSFMSRAQNAASGLMKQVNVVAEAAKQAVSEAHAMISVEDKQQQQQSQKPQLQRQHSKRTLVGSNRLSQQEANLPELTPPTPDDAKVSSEEDVQGVLIPSEFINEDERKAARRVWGQSSSIEQDDEDYGEDNSISQDQEEFFDEEEDRNQWIKSDTRQRRLGSKREEMMTVGERINDEAWLRSRNKDERAAIRARDGMLMAAVTGIHDPMVNGQDYCEDEEEDYDDHQVEEEDHRTSRRNGRQRRNHGADGDDIRSHVHKGHRRSQVLSEEEERYHSGQTDEEIEETEERSGEFNGYFRHRSRQKSGGRQSSYETNGEESDFVEDEMGSNEDVSSERFQRGFNDFYSSKHRHQRQNHHLREHRNSSSLTSYEGVRLLPPPENERHEGGNDDEQKRENRGDETTGRSTRLQSRLESLKPATTTDIDTKQSIARRRWFDAFDHVCRQLNEKESW</sequence>
<feature type="compositionally biased region" description="Low complexity" evidence="1">
    <location>
        <begin position="226"/>
        <end position="237"/>
    </location>
</feature>
<feature type="compositionally biased region" description="Polar residues" evidence="1">
    <location>
        <begin position="245"/>
        <end position="255"/>
    </location>
</feature>
<protein>
    <submittedName>
        <fullName evidence="4">DUF2052 domain-containing protein</fullName>
    </submittedName>
</protein>
<feature type="region of interest" description="Disordered" evidence="1">
    <location>
        <begin position="220"/>
        <end position="284"/>
    </location>
</feature>
<dbReference type="AlphaFoldDB" id="A0A068WK75"/>
<evidence type="ECO:0000313" key="4">
    <source>
        <dbReference type="WBParaSite" id="EgrG_001081100"/>
    </source>
</evidence>
<organism evidence="2">
    <name type="scientific">Echinococcus granulosus</name>
    <name type="common">Hydatid tapeworm</name>
    <dbReference type="NCBI Taxonomy" id="6210"/>
    <lineage>
        <taxon>Eukaryota</taxon>
        <taxon>Metazoa</taxon>
        <taxon>Spiralia</taxon>
        <taxon>Lophotrochozoa</taxon>
        <taxon>Platyhelminthes</taxon>
        <taxon>Cestoda</taxon>
        <taxon>Eucestoda</taxon>
        <taxon>Cyclophyllidea</taxon>
        <taxon>Taeniidae</taxon>
        <taxon>Echinococcus</taxon>
        <taxon>Echinococcus granulosus group</taxon>
    </lineage>
</organism>
<feature type="region of interest" description="Disordered" evidence="1">
    <location>
        <begin position="296"/>
        <end position="317"/>
    </location>
</feature>
<evidence type="ECO:0000313" key="3">
    <source>
        <dbReference type="Proteomes" id="UP000492820"/>
    </source>
</evidence>
<reference evidence="2" key="2">
    <citation type="submission" date="2014-06" db="EMBL/GenBank/DDBJ databases">
        <authorList>
            <person name="Aslett M."/>
        </authorList>
    </citation>
    <scope>NUCLEOTIDE SEQUENCE</scope>
</reference>
<feature type="compositionally biased region" description="Basic and acidic residues" evidence="1">
    <location>
        <begin position="430"/>
        <end position="439"/>
    </location>
</feature>
<accession>A0A068WK75</accession>
<feature type="region of interest" description="Disordered" evidence="1">
    <location>
        <begin position="532"/>
        <end position="608"/>
    </location>
</feature>
<dbReference type="OrthoDB" id="6269347at2759"/>
<feature type="compositionally biased region" description="Acidic residues" evidence="1">
    <location>
        <begin position="399"/>
        <end position="414"/>
    </location>
</feature>
<evidence type="ECO:0000256" key="1">
    <source>
        <dbReference type="SAM" id="MobiDB-lite"/>
    </source>
</evidence>
<feature type="compositionally biased region" description="Acidic residues" evidence="1">
    <location>
        <begin position="499"/>
        <end position="512"/>
    </location>
</feature>
<dbReference type="EMBL" id="LK028577">
    <property type="protein sequence ID" value="CDS18014.1"/>
    <property type="molecule type" value="Genomic_DNA"/>
</dbReference>
<dbReference type="WBParaSite" id="EgrG_001081100">
    <property type="protein sequence ID" value="EgrG_001081100"/>
    <property type="gene ID" value="EgrG_001081100"/>
</dbReference>
<gene>
    <name evidence="2" type="ORF">EgrG_001081100</name>
</gene>